<sequence>MEPDQVSLPVYEDILQSFLHEARVKLPSYKEDPSFDQEIIDICLAQDLPADRMEVIAGVGIATAKWMYPSHDRETQVAIATFTALATAVDDLGESIAEGLRQYRTRLLARQPLGVKVLQTFFDEVLNMDRFYDTFATDMIFKGTVDFCSANLVEIEKMALLKANKSAPGFANYFRLKSGFAEPYAFFIFPEKLLHGRIFGW</sequence>
<name>A0A9N9Y4H1_9HYPO</name>
<dbReference type="Gene3D" id="1.10.600.10">
    <property type="entry name" value="Farnesyl Diphosphate Synthase"/>
    <property type="match status" value="1"/>
</dbReference>
<dbReference type="SUPFAM" id="SSF48576">
    <property type="entry name" value="Terpenoid synthases"/>
    <property type="match status" value="1"/>
</dbReference>
<evidence type="ECO:0000313" key="2">
    <source>
        <dbReference type="Proteomes" id="UP000754883"/>
    </source>
</evidence>
<reference evidence="1 2" key="2">
    <citation type="submission" date="2021-10" db="EMBL/GenBank/DDBJ databases">
        <authorList>
            <person name="Piombo E."/>
        </authorList>
    </citation>
    <scope>NUCLEOTIDE SEQUENCE [LARGE SCALE GENOMIC DNA]</scope>
</reference>
<dbReference type="AlphaFoldDB" id="A0A9N9Y4H1"/>
<keyword evidence="2" id="KW-1185">Reference proteome</keyword>
<dbReference type="Proteomes" id="UP000754883">
    <property type="component" value="Unassembled WGS sequence"/>
</dbReference>
<feature type="non-terminal residue" evidence="1">
    <location>
        <position position="201"/>
    </location>
</feature>
<reference evidence="2" key="1">
    <citation type="submission" date="2019-06" db="EMBL/GenBank/DDBJ databases">
        <authorList>
            <person name="Broberg M."/>
        </authorList>
    </citation>
    <scope>NUCLEOTIDE SEQUENCE [LARGE SCALE GENOMIC DNA]</scope>
</reference>
<organism evidence="1 2">
    <name type="scientific">Clonostachys byssicola</name>
    <dbReference type="NCBI Taxonomy" id="160290"/>
    <lineage>
        <taxon>Eukaryota</taxon>
        <taxon>Fungi</taxon>
        <taxon>Dikarya</taxon>
        <taxon>Ascomycota</taxon>
        <taxon>Pezizomycotina</taxon>
        <taxon>Sordariomycetes</taxon>
        <taxon>Hypocreomycetidae</taxon>
        <taxon>Hypocreales</taxon>
        <taxon>Bionectriaceae</taxon>
        <taxon>Clonostachys</taxon>
    </lineage>
</organism>
<dbReference type="InterPro" id="IPR008949">
    <property type="entry name" value="Isoprenoid_synthase_dom_sf"/>
</dbReference>
<dbReference type="EMBL" id="CABFNO020001469">
    <property type="protein sequence ID" value="CAG9990175.1"/>
    <property type="molecule type" value="Genomic_DNA"/>
</dbReference>
<comment type="caution">
    <text evidence="1">The sequence shown here is derived from an EMBL/GenBank/DDBJ whole genome shotgun (WGS) entry which is preliminary data.</text>
</comment>
<proteinExistence type="predicted"/>
<gene>
    <name evidence="1" type="ORF">CBYS24578_00012408</name>
</gene>
<protein>
    <submittedName>
        <fullName evidence="1">Uncharacterized protein</fullName>
    </submittedName>
</protein>
<dbReference type="OrthoDB" id="2998174at2759"/>
<evidence type="ECO:0000313" key="1">
    <source>
        <dbReference type="EMBL" id="CAG9990175.1"/>
    </source>
</evidence>
<accession>A0A9N9Y4H1</accession>